<dbReference type="InterPro" id="IPR036291">
    <property type="entry name" value="NAD(P)-bd_dom_sf"/>
</dbReference>
<sequence>MSPNNAAFLIGPSHKPLIVKQTDEERFPDEDEIVIRNAAVAINQIDWKIQDNPEEFELEYPFILGCDVAGVVQSVGSAVTRFSKGDRVIGHAVSLATEDDRHGGFQEYTVLMSNMATPIPKAISSERAVVLPLGVSTAAAALFQQESLGLPRPSIEPRKTGKTVLVWGGSTSVGSNAIQLAVAAGCEVITTASPKNFAYVKKLGAVAVVDYRSLSAVQELVSFFSGRALAGAVDTVGSKDSTRSTIEVLEKVQGNKMIVSVLELPEIMPDGIKGMDVVALAIRENEVSRMIYEDFLPRALATERYTPAPDPYVVGRGLESIQGAFEAQKKVSAQKVVVTLF</sequence>
<feature type="domain" description="Enoyl reductase (ER)" evidence="3">
    <location>
        <begin position="11"/>
        <end position="338"/>
    </location>
</feature>
<dbReference type="EMBL" id="PDNB01000254">
    <property type="protein sequence ID" value="PGG97208.1"/>
    <property type="molecule type" value="Genomic_DNA"/>
</dbReference>
<reference evidence="4 5" key="1">
    <citation type="submission" date="2017-10" db="EMBL/GenBank/DDBJ databases">
        <title>Comparative genomics in systemic dimorphic fungi from Ajellomycetaceae.</title>
        <authorList>
            <person name="Munoz J.F."/>
            <person name="Mcewen J.G."/>
            <person name="Clay O.K."/>
            <person name="Cuomo C.A."/>
        </authorList>
    </citation>
    <scope>NUCLEOTIDE SEQUENCE [LARGE SCALE GENOMIC DNA]</scope>
    <source>
        <strain evidence="4 5">UAMH5409</strain>
    </source>
</reference>
<dbReference type="InterPro" id="IPR047122">
    <property type="entry name" value="Trans-enoyl_RdTase-like"/>
</dbReference>
<comment type="similarity">
    <text evidence="1">Belongs to the zinc-containing alcohol dehydrogenase family.</text>
</comment>
<evidence type="ECO:0000256" key="1">
    <source>
        <dbReference type="ARBA" id="ARBA00008072"/>
    </source>
</evidence>
<dbReference type="PANTHER" id="PTHR45348">
    <property type="entry name" value="HYPOTHETICAL OXIDOREDUCTASE (EUROFUNG)"/>
    <property type="match status" value="1"/>
</dbReference>
<protein>
    <recommendedName>
        <fullName evidence="3">Enoyl reductase (ER) domain-containing protein</fullName>
    </recommendedName>
</protein>
<keyword evidence="5" id="KW-1185">Reference proteome</keyword>
<dbReference type="PANTHER" id="PTHR45348:SF2">
    <property type="entry name" value="ZINC-TYPE ALCOHOL DEHYDROGENASE-LIKE PROTEIN C2E1P3.01"/>
    <property type="match status" value="1"/>
</dbReference>
<dbReference type="SUPFAM" id="SSF50129">
    <property type="entry name" value="GroES-like"/>
    <property type="match status" value="1"/>
</dbReference>
<dbReference type="Pfam" id="PF00107">
    <property type="entry name" value="ADH_zinc_N"/>
    <property type="match status" value="1"/>
</dbReference>
<dbReference type="InterPro" id="IPR011032">
    <property type="entry name" value="GroES-like_sf"/>
</dbReference>
<evidence type="ECO:0000313" key="4">
    <source>
        <dbReference type="EMBL" id="PGG97208.1"/>
    </source>
</evidence>
<dbReference type="AlphaFoldDB" id="A0A2B7WKZ1"/>
<dbReference type="OrthoDB" id="48317at2759"/>
<dbReference type="Gene3D" id="3.40.50.720">
    <property type="entry name" value="NAD(P)-binding Rossmann-like Domain"/>
    <property type="match status" value="1"/>
</dbReference>
<dbReference type="InterPro" id="IPR013149">
    <property type="entry name" value="ADH-like_C"/>
</dbReference>
<proteinExistence type="inferred from homology"/>
<keyword evidence="2" id="KW-0560">Oxidoreductase</keyword>
<dbReference type="InterPro" id="IPR013154">
    <property type="entry name" value="ADH-like_N"/>
</dbReference>
<dbReference type="CDD" id="cd08249">
    <property type="entry name" value="enoyl_reductase_like"/>
    <property type="match status" value="1"/>
</dbReference>
<dbReference type="InterPro" id="IPR020843">
    <property type="entry name" value="ER"/>
</dbReference>
<dbReference type="Pfam" id="PF08240">
    <property type="entry name" value="ADH_N"/>
    <property type="match status" value="1"/>
</dbReference>
<dbReference type="Proteomes" id="UP000223968">
    <property type="component" value="Unassembled WGS sequence"/>
</dbReference>
<organism evidence="4 5">
    <name type="scientific">Helicocarpus griseus UAMH5409</name>
    <dbReference type="NCBI Taxonomy" id="1447875"/>
    <lineage>
        <taxon>Eukaryota</taxon>
        <taxon>Fungi</taxon>
        <taxon>Dikarya</taxon>
        <taxon>Ascomycota</taxon>
        <taxon>Pezizomycotina</taxon>
        <taxon>Eurotiomycetes</taxon>
        <taxon>Eurotiomycetidae</taxon>
        <taxon>Onygenales</taxon>
        <taxon>Ajellomycetaceae</taxon>
        <taxon>Helicocarpus</taxon>
    </lineage>
</organism>
<dbReference type="SUPFAM" id="SSF51735">
    <property type="entry name" value="NAD(P)-binding Rossmann-fold domains"/>
    <property type="match status" value="1"/>
</dbReference>
<accession>A0A2B7WKZ1</accession>
<dbReference type="SMART" id="SM00829">
    <property type="entry name" value="PKS_ER"/>
    <property type="match status" value="1"/>
</dbReference>
<dbReference type="GO" id="GO:0016651">
    <property type="term" value="F:oxidoreductase activity, acting on NAD(P)H"/>
    <property type="evidence" value="ECO:0007669"/>
    <property type="project" value="InterPro"/>
</dbReference>
<evidence type="ECO:0000259" key="3">
    <source>
        <dbReference type="SMART" id="SM00829"/>
    </source>
</evidence>
<evidence type="ECO:0000313" key="5">
    <source>
        <dbReference type="Proteomes" id="UP000223968"/>
    </source>
</evidence>
<name>A0A2B7WKZ1_9EURO</name>
<dbReference type="Gene3D" id="3.90.180.10">
    <property type="entry name" value="Medium-chain alcohol dehydrogenases, catalytic domain"/>
    <property type="match status" value="1"/>
</dbReference>
<dbReference type="STRING" id="1447875.A0A2B7WKZ1"/>
<evidence type="ECO:0000256" key="2">
    <source>
        <dbReference type="ARBA" id="ARBA00023002"/>
    </source>
</evidence>
<gene>
    <name evidence="4" type="ORF">AJ79_09291</name>
</gene>
<comment type="caution">
    <text evidence="4">The sequence shown here is derived from an EMBL/GenBank/DDBJ whole genome shotgun (WGS) entry which is preliminary data.</text>
</comment>